<keyword evidence="4" id="KW-1185">Reference proteome</keyword>
<dbReference type="SUPFAM" id="SSF111369">
    <property type="entry name" value="HlyD-like secretion proteins"/>
    <property type="match status" value="1"/>
</dbReference>
<dbReference type="PANTHER" id="PTHR30469">
    <property type="entry name" value="MULTIDRUG RESISTANCE PROTEIN MDTA"/>
    <property type="match status" value="1"/>
</dbReference>
<dbReference type="GO" id="GO:1990281">
    <property type="term" value="C:efflux pump complex"/>
    <property type="evidence" value="ECO:0007669"/>
    <property type="project" value="TreeGrafter"/>
</dbReference>
<feature type="chain" id="PRO_5011695754" evidence="2">
    <location>
        <begin position="27"/>
        <end position="251"/>
    </location>
</feature>
<evidence type="ECO:0000256" key="2">
    <source>
        <dbReference type="SAM" id="SignalP"/>
    </source>
</evidence>
<gene>
    <name evidence="3" type="ORF">SAMN04487954_104192</name>
</gene>
<feature type="signal peptide" evidence="2">
    <location>
        <begin position="1"/>
        <end position="26"/>
    </location>
</feature>
<keyword evidence="2" id="KW-0732">Signal</keyword>
<dbReference type="Gene3D" id="2.40.50.100">
    <property type="match status" value="1"/>
</dbReference>
<evidence type="ECO:0000256" key="1">
    <source>
        <dbReference type="ARBA" id="ARBA00009477"/>
    </source>
</evidence>
<dbReference type="Gene3D" id="1.10.287.470">
    <property type="entry name" value="Helix hairpin bin"/>
    <property type="match status" value="1"/>
</dbReference>
<name>A0A1G8T4C9_9GAMM</name>
<evidence type="ECO:0000313" key="3">
    <source>
        <dbReference type="EMBL" id="SDJ36356.1"/>
    </source>
</evidence>
<dbReference type="STRING" id="376427.SAMN04487954_104192"/>
<organism evidence="3 4">
    <name type="scientific">Billgrantia gudaonensis</name>
    <dbReference type="NCBI Taxonomy" id="376427"/>
    <lineage>
        <taxon>Bacteria</taxon>
        <taxon>Pseudomonadati</taxon>
        <taxon>Pseudomonadota</taxon>
        <taxon>Gammaproteobacteria</taxon>
        <taxon>Oceanospirillales</taxon>
        <taxon>Halomonadaceae</taxon>
        <taxon>Billgrantia</taxon>
    </lineage>
</organism>
<dbReference type="EMBL" id="FNES01000004">
    <property type="protein sequence ID" value="SDJ36356.1"/>
    <property type="molecule type" value="Genomic_DNA"/>
</dbReference>
<comment type="similarity">
    <text evidence="1">Belongs to the membrane fusion protein (MFP) (TC 8.A.1) family.</text>
</comment>
<dbReference type="Proteomes" id="UP000198525">
    <property type="component" value="Unassembled WGS sequence"/>
</dbReference>
<protein>
    <submittedName>
        <fullName evidence="3">RND family efflux transporter, MFP subunit</fullName>
    </submittedName>
</protein>
<dbReference type="Gene3D" id="2.40.30.170">
    <property type="match status" value="1"/>
</dbReference>
<dbReference type="InterPro" id="IPR006143">
    <property type="entry name" value="RND_pump_MFP"/>
</dbReference>
<evidence type="ECO:0000313" key="4">
    <source>
        <dbReference type="Proteomes" id="UP000198525"/>
    </source>
</evidence>
<dbReference type="GO" id="GO:0015562">
    <property type="term" value="F:efflux transmembrane transporter activity"/>
    <property type="evidence" value="ECO:0007669"/>
    <property type="project" value="TreeGrafter"/>
</dbReference>
<proteinExistence type="inferred from homology"/>
<dbReference type="AlphaFoldDB" id="A0A1G8T4C9"/>
<dbReference type="NCBIfam" id="TIGR01730">
    <property type="entry name" value="RND_mfp"/>
    <property type="match status" value="1"/>
</dbReference>
<reference evidence="3 4" key="1">
    <citation type="submission" date="2016-10" db="EMBL/GenBank/DDBJ databases">
        <authorList>
            <person name="de Groot N.N."/>
        </authorList>
    </citation>
    <scope>NUCLEOTIDE SEQUENCE [LARGE SCALE GENOMIC DNA]</scope>
    <source>
        <strain evidence="3 4">CGMCC 1.6133</strain>
    </source>
</reference>
<dbReference type="PANTHER" id="PTHR30469:SF15">
    <property type="entry name" value="HLYD FAMILY OF SECRETION PROTEINS"/>
    <property type="match status" value="1"/>
</dbReference>
<accession>A0A1G8T4C9</accession>
<dbReference type="RefSeq" id="WP_089684424.1">
    <property type="nucleotide sequence ID" value="NZ_FNES01000004.1"/>
</dbReference>
<sequence>MRFANLCHGALLVALSVSVIAGPVQAQQDGGAEEKTFDEISCLVEPGREATLSSHTPGVIDEILVEPGERVEAGDRLFALKRDVERANLELERARVDYASRQLQRNQRLIERGMLSDSERDEIDTELRLARLQANLGEARLDDMVAEAPFSGMVARQQAEEGEYIDATPVLDIVQLDPLRVEAILRLEAYGHIAVGDELEVALLEPVNETVVAEVDNVDGVIDPTSGTFAVELVFANPRGEWPAGINCRLP</sequence>
<dbReference type="OrthoDB" id="9791520at2"/>